<reference evidence="1 2" key="1">
    <citation type="journal article" date="2015" name="Genome Announc.">
        <title>Complete Genome Sequence of Methylobacterium aquaticum Strain 22A, Isolated from Racomitrium japonicum Moss.</title>
        <authorList>
            <person name="Tani A."/>
            <person name="Ogura Y."/>
            <person name="Hayashi T."/>
            <person name="Kimbara K."/>
        </authorList>
    </citation>
    <scope>NUCLEOTIDE SEQUENCE [LARGE SCALE GENOMIC DNA]</scope>
    <source>
        <strain evidence="1 2">MA-22A</strain>
    </source>
</reference>
<sequence>MGSHKWLNCLDGFGTMACDLRPVSERRGVAMLVSGIYGEPSCQGAGPVAVAAVVPEPLRVLLERIEQGILDLARGADPREAMHALRSSLSDICALTEADPRTLQAVERVVSAGERLAEIEDTSLRSRAAAAARGAATRARKRLAAVLVGTRPSRIAMSLGRGW</sequence>
<reference evidence="2" key="2">
    <citation type="submission" date="2015-01" db="EMBL/GenBank/DDBJ databases">
        <title>Complete genome sequence of Methylobacterium aquaticum strain 22A.</title>
        <authorList>
            <person name="Tani A."/>
            <person name="Ogura Y."/>
            <person name="Hayashi T."/>
        </authorList>
    </citation>
    <scope>NUCLEOTIDE SEQUENCE [LARGE SCALE GENOMIC DNA]</scope>
    <source>
        <strain evidence="2">MA-22A</strain>
    </source>
</reference>
<proteinExistence type="predicted"/>
<gene>
    <name evidence="1" type="ORF">Maq22A_c28365</name>
</gene>
<name>A0A1Y0Z8Q3_9HYPH</name>
<evidence type="ECO:0000313" key="2">
    <source>
        <dbReference type="Proteomes" id="UP000061432"/>
    </source>
</evidence>
<dbReference type="STRING" id="270351.Maq22A_c28365"/>
<dbReference type="KEGG" id="maqu:Maq22A_c28365"/>
<dbReference type="EMBL" id="AP014704">
    <property type="protein sequence ID" value="BAR47179.1"/>
    <property type="molecule type" value="Genomic_DNA"/>
</dbReference>
<evidence type="ECO:0000313" key="1">
    <source>
        <dbReference type="EMBL" id="BAR47179.1"/>
    </source>
</evidence>
<accession>A0A1Y0Z8Q3</accession>
<dbReference type="Proteomes" id="UP000061432">
    <property type="component" value="Chromosome"/>
</dbReference>
<protein>
    <submittedName>
        <fullName evidence="1">Uncharacterized protein</fullName>
    </submittedName>
</protein>
<dbReference type="AlphaFoldDB" id="A0A1Y0Z8Q3"/>
<organism evidence="1 2">
    <name type="scientific">Methylobacterium aquaticum</name>
    <dbReference type="NCBI Taxonomy" id="270351"/>
    <lineage>
        <taxon>Bacteria</taxon>
        <taxon>Pseudomonadati</taxon>
        <taxon>Pseudomonadota</taxon>
        <taxon>Alphaproteobacteria</taxon>
        <taxon>Hyphomicrobiales</taxon>
        <taxon>Methylobacteriaceae</taxon>
        <taxon>Methylobacterium</taxon>
    </lineage>
</organism>